<dbReference type="InterPro" id="IPR045583">
    <property type="entry name" value="KPBA/B_C"/>
</dbReference>
<organism evidence="5 6">
    <name type="scientific">Rotaria socialis</name>
    <dbReference type="NCBI Taxonomy" id="392032"/>
    <lineage>
        <taxon>Eukaryota</taxon>
        <taxon>Metazoa</taxon>
        <taxon>Spiralia</taxon>
        <taxon>Gnathifera</taxon>
        <taxon>Rotifera</taxon>
        <taxon>Eurotatoria</taxon>
        <taxon>Bdelloidea</taxon>
        <taxon>Philodinida</taxon>
        <taxon>Philodinidae</taxon>
        <taxon>Rotaria</taxon>
    </lineage>
</organism>
<comment type="similarity">
    <text evidence="2">Belongs to the phosphorylase b kinase regulatory chain family.</text>
</comment>
<keyword evidence="2" id="KW-0472">Membrane</keyword>
<dbReference type="InterPro" id="IPR027443">
    <property type="entry name" value="IPNS-like_sf"/>
</dbReference>
<dbReference type="PANTHER" id="PTHR10749:SF8">
    <property type="entry name" value="PHOSPHORYLASE B KINASE REGULATORY SUBUNIT BETA"/>
    <property type="match status" value="1"/>
</dbReference>
<reference evidence="5" key="1">
    <citation type="submission" date="2021-02" db="EMBL/GenBank/DDBJ databases">
        <authorList>
            <person name="Nowell W R."/>
        </authorList>
    </citation>
    <scope>NUCLEOTIDE SEQUENCE</scope>
</reference>
<comment type="subcellular location">
    <subcellularLocation>
        <location evidence="2">Cell membrane</location>
        <topology evidence="2">Lipid-anchor</topology>
        <orientation evidence="2">Cytoplasmic side</orientation>
    </subcellularLocation>
</comment>
<dbReference type="SUPFAM" id="SSF51197">
    <property type="entry name" value="Clavaminate synthase-like"/>
    <property type="match status" value="1"/>
</dbReference>
<evidence type="ECO:0000256" key="2">
    <source>
        <dbReference type="RuleBase" id="RU364123"/>
    </source>
</evidence>
<dbReference type="GO" id="GO:0005977">
    <property type="term" value="P:glycogen metabolic process"/>
    <property type="evidence" value="ECO:0007669"/>
    <property type="project" value="UniProtKB-UniPathway"/>
</dbReference>
<dbReference type="GO" id="GO:0005516">
    <property type="term" value="F:calmodulin binding"/>
    <property type="evidence" value="ECO:0007669"/>
    <property type="project" value="UniProtKB-KW"/>
</dbReference>
<feature type="domain" description="Isopenicillin N synthase-like Fe(2+) 2OG dioxygenase" evidence="3">
    <location>
        <begin position="202"/>
        <end position="271"/>
    </location>
</feature>
<dbReference type="GO" id="GO:0005964">
    <property type="term" value="C:phosphorylase kinase complex"/>
    <property type="evidence" value="ECO:0007669"/>
    <property type="project" value="TreeGrafter"/>
</dbReference>
<keyword evidence="2" id="KW-0449">Lipoprotein</keyword>
<dbReference type="UniPathway" id="UPA00163"/>
<dbReference type="AlphaFoldDB" id="A0A818LWE9"/>
<comment type="function">
    <text evidence="2">Phosphorylase b kinase catalyzes the phosphorylation of serine in certain substrates, including troponin I.</text>
</comment>
<protein>
    <recommendedName>
        <fullName evidence="2">Phosphorylase b kinase regulatory subunit</fullName>
    </recommendedName>
</protein>
<comment type="pathway">
    <text evidence="2">Glycan biosynthesis; glycogen metabolism.</text>
</comment>
<keyword evidence="2" id="KW-0321">Glycogen metabolism</keyword>
<comment type="caution">
    <text evidence="5">The sequence shown here is derived from an EMBL/GenBank/DDBJ whole genome shotgun (WGS) entry which is preliminary data.</text>
</comment>
<feature type="domain" description="Phosphorylase b kinase regulatory subunit alpha/beta C-terminal" evidence="4">
    <location>
        <begin position="1"/>
        <end position="68"/>
    </location>
</feature>
<sequence>MTDYELNFSLKIEEMLGRILDPAYRCLVVEMFESINVLLQRNPELCFVQPLDVDYLISDAIKLFEQQTKSVDPLKDFYNLPISLVGGSTGYMIQVIINYLFSAQIQKSDGADLNSSTLVEDTKTIVKASNQSESFIINHEHFEGPFDLKEEDLYDRYLQGPNQWPRGMPEFCQAVLADYHEIENGHRSIGLRMLHRPPQSSPVPDGVFGSSPHCDHGFITILSQDDVGRLQIKTLNGEWISAPNMITSNSETAFQLNLGDSASKWANDCFTSNSSSCTRWCPADKQPNYEPQTYGQHLKTSLSNNYAELYKTIDGASNEDTKNAETNSR</sequence>
<keyword evidence="2" id="KW-1003">Cell membrane</keyword>
<evidence type="ECO:0000259" key="3">
    <source>
        <dbReference type="Pfam" id="PF03171"/>
    </source>
</evidence>
<keyword evidence="1 2" id="KW-0119">Carbohydrate metabolism</keyword>
<accession>A0A818LWE9</accession>
<dbReference type="GO" id="GO:0005886">
    <property type="term" value="C:plasma membrane"/>
    <property type="evidence" value="ECO:0007669"/>
    <property type="project" value="UniProtKB-SubCell"/>
</dbReference>
<dbReference type="InterPro" id="IPR008734">
    <property type="entry name" value="PHK_A/B_su"/>
</dbReference>
<dbReference type="InterPro" id="IPR044861">
    <property type="entry name" value="IPNS-like_FE2OG_OXY"/>
</dbReference>
<dbReference type="EMBL" id="CAJNYT010003556">
    <property type="protein sequence ID" value="CAF3576533.1"/>
    <property type="molecule type" value="Genomic_DNA"/>
</dbReference>
<dbReference type="Proteomes" id="UP000663872">
    <property type="component" value="Unassembled WGS sequence"/>
</dbReference>
<dbReference type="Gene3D" id="2.60.120.330">
    <property type="entry name" value="B-lactam Antibiotic, Isopenicillin N Synthase, Chain"/>
    <property type="match status" value="1"/>
</dbReference>
<keyword evidence="2" id="KW-0112">Calmodulin-binding</keyword>
<evidence type="ECO:0000313" key="5">
    <source>
        <dbReference type="EMBL" id="CAF3576533.1"/>
    </source>
</evidence>
<evidence type="ECO:0000313" key="6">
    <source>
        <dbReference type="Proteomes" id="UP000663872"/>
    </source>
</evidence>
<gene>
    <name evidence="5" type="ORF">GRG538_LOCUS21498</name>
</gene>
<proteinExistence type="inferred from homology"/>
<keyword evidence="2" id="KW-0636">Prenylation</keyword>
<dbReference type="Pfam" id="PF03171">
    <property type="entry name" value="2OG-FeII_Oxy"/>
    <property type="match status" value="1"/>
</dbReference>
<dbReference type="Pfam" id="PF19292">
    <property type="entry name" value="KPBB_C"/>
    <property type="match status" value="1"/>
</dbReference>
<name>A0A818LWE9_9BILA</name>
<evidence type="ECO:0000259" key="4">
    <source>
        <dbReference type="Pfam" id="PF19292"/>
    </source>
</evidence>
<dbReference type="PANTHER" id="PTHR10749">
    <property type="entry name" value="PHOSPHORYLASE B KINASE REGULATORY SUBUNIT"/>
    <property type="match status" value="1"/>
</dbReference>
<evidence type="ECO:0000256" key="1">
    <source>
        <dbReference type="ARBA" id="ARBA00023277"/>
    </source>
</evidence>